<evidence type="ECO:0000256" key="1">
    <source>
        <dbReference type="SAM" id="MobiDB-lite"/>
    </source>
</evidence>
<feature type="compositionally biased region" description="Low complexity" evidence="1">
    <location>
        <begin position="66"/>
        <end position="84"/>
    </location>
</feature>
<accession>A0A5M6C5G7</accession>
<reference evidence="2" key="1">
    <citation type="submission" date="2017-08" db="EMBL/GenBank/DDBJ databases">
        <authorList>
            <person name="Cuomo C."/>
            <person name="Billmyre B."/>
            <person name="Heitman J."/>
        </authorList>
    </citation>
    <scope>NUCLEOTIDE SEQUENCE</scope>
    <source>
        <strain evidence="2">CBS 12478</strain>
    </source>
</reference>
<dbReference type="GeneID" id="43586714"/>
<name>A0A5M6C5G7_9TREE</name>
<dbReference type="OrthoDB" id="4676at2759"/>
<evidence type="ECO:0000313" key="2">
    <source>
        <dbReference type="EMBL" id="WWD16521.1"/>
    </source>
</evidence>
<evidence type="ECO:0000313" key="3">
    <source>
        <dbReference type="Proteomes" id="UP000322225"/>
    </source>
</evidence>
<gene>
    <name evidence="2" type="ORF">CI109_100948</name>
</gene>
<protein>
    <submittedName>
        <fullName evidence="2">Uncharacterized protein</fullName>
    </submittedName>
</protein>
<feature type="compositionally biased region" description="Basic residues" evidence="1">
    <location>
        <begin position="115"/>
        <end position="124"/>
    </location>
</feature>
<feature type="compositionally biased region" description="Low complexity" evidence="1">
    <location>
        <begin position="23"/>
        <end position="35"/>
    </location>
</feature>
<organism evidence="2 3">
    <name type="scientific">Kwoniella shandongensis</name>
    <dbReference type="NCBI Taxonomy" id="1734106"/>
    <lineage>
        <taxon>Eukaryota</taxon>
        <taxon>Fungi</taxon>
        <taxon>Dikarya</taxon>
        <taxon>Basidiomycota</taxon>
        <taxon>Agaricomycotina</taxon>
        <taxon>Tremellomycetes</taxon>
        <taxon>Tremellales</taxon>
        <taxon>Cryptococcaceae</taxon>
        <taxon>Kwoniella</taxon>
    </lineage>
</organism>
<dbReference type="KEGG" id="ksn:43586714"/>
<feature type="compositionally biased region" description="Basic residues" evidence="1">
    <location>
        <begin position="43"/>
        <end position="58"/>
    </location>
</feature>
<dbReference type="AlphaFoldDB" id="A0A5M6C5G7"/>
<dbReference type="EMBL" id="CP144052">
    <property type="protein sequence ID" value="WWD16521.1"/>
    <property type="molecule type" value="Genomic_DNA"/>
</dbReference>
<dbReference type="Proteomes" id="UP000322225">
    <property type="component" value="Chromosome 2"/>
</dbReference>
<feature type="region of interest" description="Disordered" evidence="1">
    <location>
        <begin position="1"/>
        <end position="144"/>
    </location>
</feature>
<sequence length="407" mass="44928">MPPRARSNGVKRKYDEDENSDGASSASSPLSSAASEYDEKPKLLKAKPRAKAAPKSKKVKSEEGEPSPSKPAKSRKTTTTTTAKGKAKAKAKASTSNSSEAEDDSDAPSSPPSKPKTKASRAKAKAAAAPPRPPRTGTQSASSRTAALEWLLSDEAYELANPFPRSPVKPSKSKNASIKTSPYFSFKNEQEENEKKRLELGLFRYPHSKQTPFQCLLSALLLSKPLSHKLGIRTICTLFNEPFLFGKYENLEEADEERRLESLWVARTQHKDKTAIQMGDLVDGVRGLNGEGEEDSLGGIRRAIQGLGTFEAQERTGHMLRSIKGIGPIGVGVFLRRIQEDWPEVFPFADNRCLNDARAFGLITERQGPRELSELVEGDRQRFVKLLDTLIGLDLERKLDECVDKFW</sequence>
<dbReference type="RefSeq" id="XP_031862939.1">
    <property type="nucleotide sequence ID" value="XM_032002600.1"/>
</dbReference>
<reference evidence="2" key="2">
    <citation type="submission" date="2024-01" db="EMBL/GenBank/DDBJ databases">
        <title>Comparative genomics of Cryptococcus and Kwoniella reveals pathogenesis evolution and contrasting modes of karyotype evolution via chromosome fusion or intercentromeric recombination.</title>
        <authorList>
            <person name="Coelho M.A."/>
            <person name="David-Palma M."/>
            <person name="Shea T."/>
            <person name="Bowers K."/>
            <person name="McGinley-Smith S."/>
            <person name="Mohammad A.W."/>
            <person name="Gnirke A."/>
            <person name="Yurkov A.M."/>
            <person name="Nowrousian M."/>
            <person name="Sun S."/>
            <person name="Cuomo C.A."/>
            <person name="Heitman J."/>
        </authorList>
    </citation>
    <scope>NUCLEOTIDE SEQUENCE</scope>
    <source>
        <strain evidence="2">CBS 12478</strain>
    </source>
</reference>
<keyword evidence="3" id="KW-1185">Reference proteome</keyword>
<proteinExistence type="predicted"/>